<organism evidence="6 7">
    <name type="scientific">Centipeda periodontii DSM 2778</name>
    <dbReference type="NCBI Taxonomy" id="888060"/>
    <lineage>
        <taxon>Bacteria</taxon>
        <taxon>Bacillati</taxon>
        <taxon>Bacillota</taxon>
        <taxon>Negativicutes</taxon>
        <taxon>Selenomonadales</taxon>
        <taxon>Selenomonadaceae</taxon>
        <taxon>Centipeda</taxon>
    </lineage>
</organism>
<keyword evidence="2 4" id="KW-0697">Rotamase</keyword>
<dbReference type="EC" id="5.2.1.8" evidence="4"/>
<comment type="catalytic activity">
    <reaction evidence="4">
        <text>[protein]-peptidylproline (omega=180) = [protein]-peptidylproline (omega=0)</text>
        <dbReference type="Rhea" id="RHEA:16237"/>
        <dbReference type="Rhea" id="RHEA-COMP:10747"/>
        <dbReference type="Rhea" id="RHEA-COMP:10748"/>
        <dbReference type="ChEBI" id="CHEBI:83833"/>
        <dbReference type="ChEBI" id="CHEBI:83834"/>
        <dbReference type="EC" id="5.2.1.8"/>
    </reaction>
</comment>
<feature type="domain" description="PPIase cyclophilin-type" evidence="5">
    <location>
        <begin position="66"/>
        <end position="217"/>
    </location>
</feature>
<protein>
    <recommendedName>
        <fullName evidence="4">Peptidyl-prolyl cis-trans isomerase</fullName>
        <shortName evidence="4">PPIase</shortName>
        <ecNumber evidence="4">5.2.1.8</ecNumber>
    </recommendedName>
</protein>
<dbReference type="GO" id="GO:0006457">
    <property type="term" value="P:protein folding"/>
    <property type="evidence" value="ECO:0007669"/>
    <property type="project" value="InterPro"/>
</dbReference>
<comment type="similarity">
    <text evidence="4">Belongs to the cyclophilin-type PPIase family.</text>
</comment>
<name>F5RLU3_9FIRM</name>
<dbReference type="HOGENOM" id="CLU_012062_16_0_9"/>
<evidence type="ECO:0000256" key="3">
    <source>
        <dbReference type="ARBA" id="ARBA00023235"/>
    </source>
</evidence>
<evidence type="ECO:0000256" key="4">
    <source>
        <dbReference type="RuleBase" id="RU363019"/>
    </source>
</evidence>
<proteinExistence type="inferred from homology"/>
<dbReference type="GO" id="GO:0003755">
    <property type="term" value="F:peptidyl-prolyl cis-trans isomerase activity"/>
    <property type="evidence" value="ECO:0007669"/>
    <property type="project" value="UniProtKB-UniRule"/>
</dbReference>
<comment type="function">
    <text evidence="1 4">PPIases accelerate the folding of proteins. It catalyzes the cis-trans isomerization of proline imidic peptide bonds in oligopeptides.</text>
</comment>
<evidence type="ECO:0000313" key="7">
    <source>
        <dbReference type="Proteomes" id="UP000004067"/>
    </source>
</evidence>
<evidence type="ECO:0000256" key="1">
    <source>
        <dbReference type="ARBA" id="ARBA00002388"/>
    </source>
</evidence>
<dbReference type="SUPFAM" id="SSF50891">
    <property type="entry name" value="Cyclophilin-like"/>
    <property type="match status" value="1"/>
</dbReference>
<dbReference type="PANTHER" id="PTHR45625:SF4">
    <property type="entry name" value="PEPTIDYLPROLYL ISOMERASE DOMAIN AND WD REPEAT-CONTAINING PROTEIN 1"/>
    <property type="match status" value="1"/>
</dbReference>
<dbReference type="PROSITE" id="PS00170">
    <property type="entry name" value="CSA_PPIASE_1"/>
    <property type="match status" value="1"/>
</dbReference>
<dbReference type="AlphaFoldDB" id="F5RLU3"/>
<dbReference type="InterPro" id="IPR029000">
    <property type="entry name" value="Cyclophilin-like_dom_sf"/>
</dbReference>
<evidence type="ECO:0000313" key="6">
    <source>
        <dbReference type="EMBL" id="EGK60063.1"/>
    </source>
</evidence>
<dbReference type="Gene3D" id="2.40.100.10">
    <property type="entry name" value="Cyclophilin-like"/>
    <property type="match status" value="1"/>
</dbReference>
<dbReference type="STRING" id="888060.HMPREF9081_1248"/>
<comment type="caution">
    <text evidence="6">The sequence shown here is derived from an EMBL/GenBank/DDBJ whole genome shotgun (WGS) entry which is preliminary data.</text>
</comment>
<dbReference type="PROSITE" id="PS50072">
    <property type="entry name" value="CSA_PPIASE_2"/>
    <property type="match status" value="1"/>
</dbReference>
<dbReference type="Pfam" id="PF00160">
    <property type="entry name" value="Pro_isomerase"/>
    <property type="match status" value="1"/>
</dbReference>
<dbReference type="InterPro" id="IPR020892">
    <property type="entry name" value="Cyclophilin-type_PPIase_CS"/>
</dbReference>
<dbReference type="Proteomes" id="UP000004067">
    <property type="component" value="Unassembled WGS sequence"/>
</dbReference>
<evidence type="ECO:0000256" key="2">
    <source>
        <dbReference type="ARBA" id="ARBA00023110"/>
    </source>
</evidence>
<gene>
    <name evidence="6" type="primary">ppiB</name>
    <name evidence="6" type="ORF">HMPREF9081_1248</name>
</gene>
<sequence>MKYKLKYKLKYRRAFGRMRKKFYLLALGITVAVIAVLFMAHSGSAGMSFNMLLDQDQNKGESRSVANRIAVFTTNKGTFEVELFEDKAPVTTKNFIDLVEKGFYDGLIFHRVIDGFMIQGGDPKGNGTGGPGYTIPDEFDPSLKHDDEGILSMANAGPNTGGSQFFITLAATPWLDNHHAVFGKVIEGMDVVRDIGHTKTGYGDRPVHDVVIEKITIKDAAE</sequence>
<dbReference type="PANTHER" id="PTHR45625">
    <property type="entry name" value="PEPTIDYL-PROLYL CIS-TRANS ISOMERASE-RELATED"/>
    <property type="match status" value="1"/>
</dbReference>
<evidence type="ECO:0000259" key="5">
    <source>
        <dbReference type="PROSITE" id="PS50072"/>
    </source>
</evidence>
<dbReference type="CDD" id="cd00317">
    <property type="entry name" value="cyclophilin"/>
    <property type="match status" value="1"/>
</dbReference>
<dbReference type="InterPro" id="IPR002130">
    <property type="entry name" value="Cyclophilin-type_PPIase_dom"/>
</dbReference>
<dbReference type="PRINTS" id="PR00153">
    <property type="entry name" value="CSAPPISMRASE"/>
</dbReference>
<dbReference type="InterPro" id="IPR044666">
    <property type="entry name" value="Cyclophilin_A-like"/>
</dbReference>
<dbReference type="EMBL" id="AFHQ01000032">
    <property type="protein sequence ID" value="EGK60063.1"/>
    <property type="molecule type" value="Genomic_DNA"/>
</dbReference>
<keyword evidence="3 4" id="KW-0413">Isomerase</keyword>
<dbReference type="eggNOG" id="COG0652">
    <property type="taxonomic scope" value="Bacteria"/>
</dbReference>
<accession>F5RLU3</accession>
<keyword evidence="7" id="KW-1185">Reference proteome</keyword>
<reference evidence="6 7" key="1">
    <citation type="submission" date="2011-04" db="EMBL/GenBank/DDBJ databases">
        <authorList>
            <person name="Muzny D."/>
            <person name="Qin X."/>
            <person name="Deng J."/>
            <person name="Jiang H."/>
            <person name="Liu Y."/>
            <person name="Qu J."/>
            <person name="Song X.-Z."/>
            <person name="Zhang L."/>
            <person name="Thornton R."/>
            <person name="Coyle M."/>
            <person name="Francisco L."/>
            <person name="Jackson L."/>
            <person name="Javaid M."/>
            <person name="Korchina V."/>
            <person name="Kovar C."/>
            <person name="Mata R."/>
            <person name="Mathew T."/>
            <person name="Ngo R."/>
            <person name="Nguyen L."/>
            <person name="Nguyen N."/>
            <person name="Okwuonu G."/>
            <person name="Ongeri F."/>
            <person name="Pham C."/>
            <person name="Simmons D."/>
            <person name="Wilczek-Boney K."/>
            <person name="Hale W."/>
            <person name="Jakkamsetti A."/>
            <person name="Pham P."/>
            <person name="Ruth R."/>
            <person name="San Lucas F."/>
            <person name="Warren J."/>
            <person name="Zhang J."/>
            <person name="Zhao Z."/>
            <person name="Zhou C."/>
            <person name="Zhu D."/>
            <person name="Lee S."/>
            <person name="Bess C."/>
            <person name="Blankenburg K."/>
            <person name="Forbes L."/>
            <person name="Fu Q."/>
            <person name="Gubbala S."/>
            <person name="Hirani K."/>
            <person name="Jayaseelan J.C."/>
            <person name="Lara F."/>
            <person name="Munidasa M."/>
            <person name="Palculict T."/>
            <person name="Patil S."/>
            <person name="Pu L.-L."/>
            <person name="Saada N."/>
            <person name="Tang L."/>
            <person name="Weissenberger G."/>
            <person name="Zhu Y."/>
            <person name="Hemphill L."/>
            <person name="Shang Y."/>
            <person name="Youmans B."/>
            <person name="Ayvaz T."/>
            <person name="Ross M."/>
            <person name="Santibanez J."/>
            <person name="Aqrawi P."/>
            <person name="Gross S."/>
            <person name="Joshi V."/>
            <person name="Fowler G."/>
            <person name="Nazareth L."/>
            <person name="Reid J."/>
            <person name="Worley K."/>
            <person name="Petrosino J."/>
            <person name="Highlander S."/>
            <person name="Gibbs R."/>
        </authorList>
    </citation>
    <scope>NUCLEOTIDE SEQUENCE [LARGE SCALE GENOMIC DNA]</scope>
    <source>
        <strain evidence="6 7">DSM 2778</strain>
    </source>
</reference>